<feature type="compositionally biased region" description="Polar residues" evidence="1">
    <location>
        <begin position="1"/>
        <end position="10"/>
    </location>
</feature>
<name>A0AAV4N8Q9_CAEEX</name>
<dbReference type="Proteomes" id="UP001054945">
    <property type="component" value="Unassembled WGS sequence"/>
</dbReference>
<proteinExistence type="predicted"/>
<protein>
    <submittedName>
        <fullName evidence="2">Uncharacterized protein</fullName>
    </submittedName>
</protein>
<sequence>MRPSPISQRNGEGDGGGSGEREGGRRIISAAAEEAVGTRAGGGLEMRANRNSSITSDPASITKASGKLSSPSSGRLWRGFCHRQGRE</sequence>
<organism evidence="2 3">
    <name type="scientific">Caerostris extrusa</name>
    <name type="common">Bark spider</name>
    <name type="synonym">Caerostris bankana</name>
    <dbReference type="NCBI Taxonomy" id="172846"/>
    <lineage>
        <taxon>Eukaryota</taxon>
        <taxon>Metazoa</taxon>
        <taxon>Ecdysozoa</taxon>
        <taxon>Arthropoda</taxon>
        <taxon>Chelicerata</taxon>
        <taxon>Arachnida</taxon>
        <taxon>Araneae</taxon>
        <taxon>Araneomorphae</taxon>
        <taxon>Entelegynae</taxon>
        <taxon>Araneoidea</taxon>
        <taxon>Araneidae</taxon>
        <taxon>Caerostris</taxon>
    </lineage>
</organism>
<gene>
    <name evidence="2" type="ORF">CEXT_567101</name>
</gene>
<accession>A0AAV4N8Q9</accession>
<comment type="caution">
    <text evidence="2">The sequence shown here is derived from an EMBL/GenBank/DDBJ whole genome shotgun (WGS) entry which is preliminary data.</text>
</comment>
<dbReference type="EMBL" id="BPLR01003091">
    <property type="protein sequence ID" value="GIX81058.1"/>
    <property type="molecule type" value="Genomic_DNA"/>
</dbReference>
<feature type="compositionally biased region" description="Polar residues" evidence="1">
    <location>
        <begin position="49"/>
        <end position="73"/>
    </location>
</feature>
<reference evidence="2 3" key="1">
    <citation type="submission" date="2021-06" db="EMBL/GenBank/DDBJ databases">
        <title>Caerostris extrusa draft genome.</title>
        <authorList>
            <person name="Kono N."/>
            <person name="Arakawa K."/>
        </authorList>
    </citation>
    <scope>NUCLEOTIDE SEQUENCE [LARGE SCALE GENOMIC DNA]</scope>
</reference>
<evidence type="ECO:0000313" key="3">
    <source>
        <dbReference type="Proteomes" id="UP001054945"/>
    </source>
</evidence>
<evidence type="ECO:0000313" key="2">
    <source>
        <dbReference type="EMBL" id="GIX81058.1"/>
    </source>
</evidence>
<evidence type="ECO:0000256" key="1">
    <source>
        <dbReference type="SAM" id="MobiDB-lite"/>
    </source>
</evidence>
<dbReference type="AlphaFoldDB" id="A0AAV4N8Q9"/>
<feature type="region of interest" description="Disordered" evidence="1">
    <location>
        <begin position="1"/>
        <end position="87"/>
    </location>
</feature>
<keyword evidence="3" id="KW-1185">Reference proteome</keyword>